<dbReference type="InterPro" id="IPR027417">
    <property type="entry name" value="P-loop_NTPase"/>
</dbReference>
<evidence type="ECO:0000256" key="6">
    <source>
        <dbReference type="SAM" id="MobiDB-lite"/>
    </source>
</evidence>
<feature type="compositionally biased region" description="Low complexity" evidence="6">
    <location>
        <begin position="1062"/>
        <end position="1075"/>
    </location>
</feature>
<name>A0AAN6WL69_9PEZI</name>
<dbReference type="PANTHER" id="PTHR11361">
    <property type="entry name" value="DNA MISMATCH REPAIR PROTEIN MUTS FAMILY MEMBER"/>
    <property type="match status" value="1"/>
</dbReference>
<reference evidence="8" key="1">
    <citation type="journal article" date="2023" name="Mol. Phylogenet. Evol.">
        <title>Genome-scale phylogeny and comparative genomics of the fungal order Sordariales.</title>
        <authorList>
            <person name="Hensen N."/>
            <person name="Bonometti L."/>
            <person name="Westerberg I."/>
            <person name="Brannstrom I.O."/>
            <person name="Guillou S."/>
            <person name="Cros-Aarteil S."/>
            <person name="Calhoun S."/>
            <person name="Haridas S."/>
            <person name="Kuo A."/>
            <person name="Mondo S."/>
            <person name="Pangilinan J."/>
            <person name="Riley R."/>
            <person name="LaButti K."/>
            <person name="Andreopoulos B."/>
            <person name="Lipzen A."/>
            <person name="Chen C."/>
            <person name="Yan M."/>
            <person name="Daum C."/>
            <person name="Ng V."/>
            <person name="Clum A."/>
            <person name="Steindorff A."/>
            <person name="Ohm R.A."/>
            <person name="Martin F."/>
            <person name="Silar P."/>
            <person name="Natvig D.O."/>
            <person name="Lalanne C."/>
            <person name="Gautier V."/>
            <person name="Ament-Velasquez S.L."/>
            <person name="Kruys A."/>
            <person name="Hutchinson M.I."/>
            <person name="Powell A.J."/>
            <person name="Barry K."/>
            <person name="Miller A.N."/>
            <person name="Grigoriev I.V."/>
            <person name="Debuchy R."/>
            <person name="Gladieux P."/>
            <person name="Hiltunen Thoren M."/>
            <person name="Johannesson H."/>
        </authorList>
    </citation>
    <scope>NUCLEOTIDE SEQUENCE</scope>
    <source>
        <strain evidence="8">PSN309</strain>
    </source>
</reference>
<evidence type="ECO:0000259" key="7">
    <source>
        <dbReference type="PROSITE" id="PS00486"/>
    </source>
</evidence>
<evidence type="ECO:0000313" key="9">
    <source>
        <dbReference type="Proteomes" id="UP001302126"/>
    </source>
</evidence>
<dbReference type="InterPro" id="IPR045076">
    <property type="entry name" value="MutS"/>
</dbReference>
<feature type="region of interest" description="Disordered" evidence="6">
    <location>
        <begin position="992"/>
        <end position="1090"/>
    </location>
</feature>
<evidence type="ECO:0000256" key="1">
    <source>
        <dbReference type="ARBA" id="ARBA00006271"/>
    </source>
</evidence>
<dbReference type="InterPro" id="IPR007696">
    <property type="entry name" value="DNA_mismatch_repair_MutS_core"/>
</dbReference>
<dbReference type="GO" id="GO:0140664">
    <property type="term" value="F:ATP-dependent DNA damage sensor activity"/>
    <property type="evidence" value="ECO:0007669"/>
    <property type="project" value="InterPro"/>
</dbReference>
<keyword evidence="5" id="KW-0469">Meiosis</keyword>
<dbReference type="InterPro" id="IPR036187">
    <property type="entry name" value="DNA_mismatch_repair_MutS_sf"/>
</dbReference>
<reference evidence="8" key="2">
    <citation type="submission" date="2023-05" db="EMBL/GenBank/DDBJ databases">
        <authorList>
            <consortium name="Lawrence Berkeley National Laboratory"/>
            <person name="Steindorff A."/>
            <person name="Hensen N."/>
            <person name="Bonometti L."/>
            <person name="Westerberg I."/>
            <person name="Brannstrom I.O."/>
            <person name="Guillou S."/>
            <person name="Cros-Aarteil S."/>
            <person name="Calhoun S."/>
            <person name="Haridas S."/>
            <person name="Kuo A."/>
            <person name="Mondo S."/>
            <person name="Pangilinan J."/>
            <person name="Riley R."/>
            <person name="Labutti K."/>
            <person name="Andreopoulos B."/>
            <person name="Lipzen A."/>
            <person name="Chen C."/>
            <person name="Yanf M."/>
            <person name="Daum C."/>
            <person name="Ng V."/>
            <person name="Clum A."/>
            <person name="Ohm R."/>
            <person name="Martin F."/>
            <person name="Silar P."/>
            <person name="Natvig D."/>
            <person name="Lalanne C."/>
            <person name="Gautier V."/>
            <person name="Ament-Velasquez S.L."/>
            <person name="Kruys A."/>
            <person name="Hutchinson M.I."/>
            <person name="Powell A.J."/>
            <person name="Barry K."/>
            <person name="Miller A.N."/>
            <person name="Grigoriev I.V."/>
            <person name="Debuchy R."/>
            <person name="Gladieux P."/>
            <person name="Thoren M.H."/>
            <person name="Johannesson H."/>
        </authorList>
    </citation>
    <scope>NUCLEOTIDE SEQUENCE</scope>
    <source>
        <strain evidence="8">PSN309</strain>
    </source>
</reference>
<keyword evidence="9" id="KW-1185">Reference proteome</keyword>
<accession>A0AAN6WL69</accession>
<keyword evidence="3" id="KW-0067">ATP-binding</keyword>
<dbReference type="GO" id="GO:0007131">
    <property type="term" value="P:reciprocal meiotic recombination"/>
    <property type="evidence" value="ECO:0007669"/>
    <property type="project" value="TreeGrafter"/>
</dbReference>
<evidence type="ECO:0000256" key="5">
    <source>
        <dbReference type="ARBA" id="ARBA00023254"/>
    </source>
</evidence>
<dbReference type="PROSITE" id="PS00486">
    <property type="entry name" value="DNA_MISMATCH_REPAIR_2"/>
    <property type="match status" value="1"/>
</dbReference>
<dbReference type="Gene3D" id="3.40.50.300">
    <property type="entry name" value="P-loop containing nucleotide triphosphate hydrolases"/>
    <property type="match status" value="1"/>
</dbReference>
<dbReference type="EMBL" id="MU864502">
    <property type="protein sequence ID" value="KAK4184158.1"/>
    <property type="molecule type" value="Genomic_DNA"/>
</dbReference>
<feature type="region of interest" description="Disordered" evidence="6">
    <location>
        <begin position="1"/>
        <end position="21"/>
    </location>
</feature>
<evidence type="ECO:0000256" key="3">
    <source>
        <dbReference type="ARBA" id="ARBA00022840"/>
    </source>
</evidence>
<dbReference type="Gene3D" id="1.10.1420.10">
    <property type="match status" value="1"/>
</dbReference>
<dbReference type="GO" id="GO:0005634">
    <property type="term" value="C:nucleus"/>
    <property type="evidence" value="ECO:0007669"/>
    <property type="project" value="TreeGrafter"/>
</dbReference>
<protein>
    <submittedName>
        <fullName evidence="8">Muts domain V-domain-containing protein</fullName>
    </submittedName>
</protein>
<organism evidence="8 9">
    <name type="scientific">Podospora australis</name>
    <dbReference type="NCBI Taxonomy" id="1536484"/>
    <lineage>
        <taxon>Eukaryota</taxon>
        <taxon>Fungi</taxon>
        <taxon>Dikarya</taxon>
        <taxon>Ascomycota</taxon>
        <taxon>Pezizomycotina</taxon>
        <taxon>Sordariomycetes</taxon>
        <taxon>Sordariomycetidae</taxon>
        <taxon>Sordariales</taxon>
        <taxon>Podosporaceae</taxon>
        <taxon>Podospora</taxon>
    </lineage>
</organism>
<dbReference type="AlphaFoldDB" id="A0AAN6WL69"/>
<gene>
    <name evidence="8" type="ORF">QBC35DRAFT_66504</name>
</gene>
<dbReference type="GO" id="GO:0030983">
    <property type="term" value="F:mismatched DNA binding"/>
    <property type="evidence" value="ECO:0007669"/>
    <property type="project" value="InterPro"/>
</dbReference>
<dbReference type="SMART" id="SM00533">
    <property type="entry name" value="MUTSd"/>
    <property type="match status" value="1"/>
</dbReference>
<dbReference type="SUPFAM" id="SSF48334">
    <property type="entry name" value="DNA repair protein MutS, domain III"/>
    <property type="match status" value="1"/>
</dbReference>
<dbReference type="SUPFAM" id="SSF52540">
    <property type="entry name" value="P-loop containing nucleoside triphosphate hydrolases"/>
    <property type="match status" value="1"/>
</dbReference>
<dbReference type="Pfam" id="PF05192">
    <property type="entry name" value="MutS_III"/>
    <property type="match status" value="1"/>
</dbReference>
<keyword evidence="4" id="KW-0238">DNA-binding</keyword>
<dbReference type="InterPro" id="IPR000432">
    <property type="entry name" value="DNA_mismatch_repair_MutS_C"/>
</dbReference>
<evidence type="ECO:0000313" key="8">
    <source>
        <dbReference type="EMBL" id="KAK4184158.1"/>
    </source>
</evidence>
<comment type="similarity">
    <text evidence="1">Belongs to the DNA mismatch repair MutS family.</text>
</comment>
<feature type="compositionally biased region" description="Basic and acidic residues" evidence="6">
    <location>
        <begin position="1004"/>
        <end position="1030"/>
    </location>
</feature>
<dbReference type="PANTHER" id="PTHR11361:SF21">
    <property type="entry name" value="MUTS PROTEIN HOMOLOG 4"/>
    <property type="match status" value="1"/>
</dbReference>
<dbReference type="Pfam" id="PF00488">
    <property type="entry name" value="MutS_V"/>
    <property type="match status" value="1"/>
</dbReference>
<dbReference type="GO" id="GO:0005524">
    <property type="term" value="F:ATP binding"/>
    <property type="evidence" value="ECO:0007669"/>
    <property type="project" value="UniProtKB-KW"/>
</dbReference>
<evidence type="ECO:0000256" key="2">
    <source>
        <dbReference type="ARBA" id="ARBA00022741"/>
    </source>
</evidence>
<keyword evidence="2" id="KW-0547">Nucleotide-binding</keyword>
<dbReference type="Proteomes" id="UP001302126">
    <property type="component" value="Unassembled WGS sequence"/>
</dbReference>
<dbReference type="SMART" id="SM00534">
    <property type="entry name" value="MUTSac"/>
    <property type="match status" value="1"/>
</dbReference>
<evidence type="ECO:0000256" key="4">
    <source>
        <dbReference type="ARBA" id="ARBA00023125"/>
    </source>
</evidence>
<proteinExistence type="inferred from homology"/>
<dbReference type="GO" id="GO:0006298">
    <property type="term" value="P:mismatch repair"/>
    <property type="evidence" value="ECO:0007669"/>
    <property type="project" value="InterPro"/>
</dbReference>
<feature type="domain" description="DNA mismatch repair proteins mutS family" evidence="7">
    <location>
        <begin position="722"/>
        <end position="738"/>
    </location>
</feature>
<comment type="caution">
    <text evidence="8">The sequence shown here is derived from an EMBL/GenBank/DDBJ whole genome shotgun (WGS) entry which is preliminary data.</text>
</comment>
<sequence>MPKEAAFNLSRKAGATPHPHFQGDVQAYSDDGGAFRGSSFLSSPRHSLMSPVTPPKDLWDPDHYVSGSSDASVVCAISENRDATVLGMAVINVTFARASVTRMMNDDSYDEMVETLKNLPTRPQVFLVLEKILQDKTRSQLVATLRREFSEALILPWSRDHWRESEALHLVRRYALKDDIEPVTSELIHNFYTCCALSAAVAYIERHCSATYHPNSIHVEFVQPARVMSLDRQTLEGLELIDTSQTHRPGHLTLRRLLDKTKTPQGRRLLMTSMQQPSIDTDIIMERWDVIEEFFSKEGLHKVVIDMMEKSLHVDVEKSIGWIARKSHVREPLEKGVAMVEGHFQTVAATDRELRSVEIDLNHILKIKGFLAGLRTFIQEFQVANATSRVIRRARDVCNLKDIDGILDAISNAINLDITHSSSQRDAQHNLIWAVRSSPKSLLEEARKEWRKLVGYEEAHKEEVMSLFAAKTGVEPTKADDHNGVTYFHYAWSDLENFDDGLFDYRPRRTGNYKRSRIFCGIEVDDVNRKRDRVSFTTKFLQGNSLKFARLAETIISESDEIVTKLKTNLVPYAAVLLNMGRAVALLDMMAALADLAKAEGYIRPQLTDDDLVLENVRHPVLSARCKDFVSNSVFTGSRNSKFLLVSGGNMSGKSTLIKSVALIQVLAQMGSYVPATVAMVPVIDKLFTRLSLEDNPEQNKGSFSVEMAEMNRILRKSTKKSLVIIDELGRGSSPKEGLALALSMTDMLLRRGCRVFFATHFPDLGEYLNAADRMSVLVTHMQTKRTVLDNRTIVEHDHKLRHGPVQDVDSGLELARNHLPERINYDAAYFLKKLLSRKTTQEGPMTQEAKKASIVRNMLNTIRNISRSSFDNATMARHVELLRTETKDLMEKVEAGSVNEVAEEVKTEFNHELAEKSHNWQSFQKQRLDLWRRPLVKAHMKTQQHAKKFSKGLKTLAVENAKDVAQHGEHSIPKTKMGAWVEFRVQQSVPDRKSPAIKLGKHRAGDADDEQRRRLRAEDRRRKREERARRQARLQQQQQQRAHGGYQKPTVETATESSGEALAPAQAPAPALCPEVEEIGPLTNMDTSGIQVETEVESARLEWDWKLDENE</sequence>